<dbReference type="SUPFAM" id="SSF54928">
    <property type="entry name" value="RNA-binding domain, RBD"/>
    <property type="match status" value="2"/>
</dbReference>
<keyword evidence="10" id="KW-1185">Reference proteome</keyword>
<dbReference type="GO" id="GO:0003723">
    <property type="term" value="F:RNA binding"/>
    <property type="evidence" value="ECO:0007669"/>
    <property type="project" value="UniProtKB-UniRule"/>
</dbReference>
<dbReference type="FunFam" id="3.30.70.330:FF:000049">
    <property type="entry name" value="Polyadenylate-binding protein"/>
    <property type="match status" value="1"/>
</dbReference>
<name>A0A6J2T328_DROLE</name>
<evidence type="ECO:0000256" key="3">
    <source>
        <dbReference type="ARBA" id="ARBA00022490"/>
    </source>
</evidence>
<dbReference type="RefSeq" id="XP_030369693.1">
    <property type="nucleotide sequence ID" value="XM_030513833.1"/>
</dbReference>
<feature type="domain" description="RRM" evidence="8">
    <location>
        <begin position="90"/>
        <end position="167"/>
    </location>
</feature>
<feature type="domain" description="PABC" evidence="9">
    <location>
        <begin position="558"/>
        <end position="635"/>
    </location>
</feature>
<evidence type="ECO:0000259" key="8">
    <source>
        <dbReference type="PROSITE" id="PS50102"/>
    </source>
</evidence>
<sequence>MASLYVGDLHQDINEAGLFEKFSTAGPVLSIRVCRDVVTRRSLGYAYVNFQQPADAERALDTMNFDLIRNKPIRIMWSQRDPSLRRSGVGNVFIKNLDKAIDNKAIYDTFSAFGNILSCKVATDDKGNSKGYGFVHFETEEAANMSIEKVNSMLLNGKKVYVGKFIPRKEREKELGEKAKLFTNVYVKNFTEDFDDEKLKEFFEPYGKITSYKVMSKDDGKSKGFGFVAFETTEAAEAAVQALNGKDMGDGKSLYVARAQKKAERQQELKRKFEELKKKRHDSVYGVNLYVKNLDDSIDDDRLRKEFSLYGTITSAKVMTDEEGRSKGFGFVCFISPNEATCAVTELNGRVVGSKPLYVALAQRKEERKAHLASQYMRHMTGMRMQQLGQIFQPNAAGSFFVPTMAPGQRFFGPQMATQMRNTPRWAPQVRPAGAVQSVQAGAAAAAAGGFQGATGAVPAQFRPAAAGARGAQPQQVQGTHAAAAAAAANNMRNTGARAITGQQTVAAPNMQIAGAQIAAGAQQRAPNYKYTANMRNPPQALQPTAQPMPQQLQGKNPEKLIASLLANANPQEQKQILGERLYPMIERMHATLAGKITGMLLEIENSELLHMIEDKEALKAKVEEAVAVLQVHRVTEPAN</sequence>
<dbReference type="CDD" id="cd12378">
    <property type="entry name" value="RRM1_I_PABPs"/>
    <property type="match status" value="1"/>
</dbReference>
<evidence type="ECO:0000256" key="5">
    <source>
        <dbReference type="ARBA" id="ARBA00022884"/>
    </source>
</evidence>
<evidence type="ECO:0000313" key="11">
    <source>
        <dbReference type="RefSeq" id="XP_030369693.1"/>
    </source>
</evidence>
<evidence type="ECO:0000256" key="7">
    <source>
        <dbReference type="RuleBase" id="RU362004"/>
    </source>
</evidence>
<comment type="similarity">
    <text evidence="2 7">Belongs to the polyadenylate-binding protein type-1 family.</text>
</comment>
<dbReference type="FunFam" id="3.30.70.330:FF:000021">
    <property type="entry name" value="Polyadenylate-binding protein"/>
    <property type="match status" value="1"/>
</dbReference>
<dbReference type="CTD" id="37070"/>
<feature type="domain" description="RRM" evidence="8">
    <location>
        <begin position="287"/>
        <end position="364"/>
    </location>
</feature>
<dbReference type="FunFam" id="3.30.70.330:FF:000003">
    <property type="entry name" value="Polyadenylate-binding protein"/>
    <property type="match status" value="1"/>
</dbReference>
<dbReference type="InterPro" id="IPR034364">
    <property type="entry name" value="PABP_RRM1"/>
</dbReference>
<dbReference type="InterPro" id="IPR035979">
    <property type="entry name" value="RBD_domain_sf"/>
</dbReference>
<dbReference type="GeneID" id="115620547"/>
<dbReference type="InterPro" id="IPR012677">
    <property type="entry name" value="Nucleotide-bd_a/b_plait_sf"/>
</dbReference>
<accession>A0A6J2T328</accession>
<dbReference type="GO" id="GO:0005737">
    <property type="term" value="C:cytoplasm"/>
    <property type="evidence" value="ECO:0007669"/>
    <property type="project" value="UniProtKB-SubCell"/>
</dbReference>
<dbReference type="InterPro" id="IPR003954">
    <property type="entry name" value="RRM_euk-type"/>
</dbReference>
<dbReference type="NCBIfam" id="TIGR01628">
    <property type="entry name" value="PABP-1234"/>
    <property type="match status" value="1"/>
</dbReference>
<dbReference type="FunFam" id="1.10.1900.10:FF:000004">
    <property type="entry name" value="Polyadenylate-binding protein"/>
    <property type="match status" value="1"/>
</dbReference>
<evidence type="ECO:0000259" key="9">
    <source>
        <dbReference type="PROSITE" id="PS51309"/>
    </source>
</evidence>
<feature type="domain" description="RRM" evidence="8">
    <location>
        <begin position="2"/>
        <end position="80"/>
    </location>
</feature>
<dbReference type="CDD" id="cd12381">
    <property type="entry name" value="RRM4_I_PABPs"/>
    <property type="match status" value="1"/>
</dbReference>
<dbReference type="FunFam" id="3.30.70.330:FF:001395">
    <property type="entry name" value="Polyadenylate-binding protein"/>
    <property type="match status" value="1"/>
</dbReference>
<dbReference type="CDD" id="cd12380">
    <property type="entry name" value="RRM3_I_PABPs"/>
    <property type="match status" value="1"/>
</dbReference>
<keyword evidence="3 7" id="KW-0963">Cytoplasm</keyword>
<dbReference type="PROSITE" id="PS51309">
    <property type="entry name" value="PABC"/>
    <property type="match status" value="1"/>
</dbReference>
<evidence type="ECO:0000256" key="2">
    <source>
        <dbReference type="ARBA" id="ARBA00008557"/>
    </source>
</evidence>
<dbReference type="InterPro" id="IPR045305">
    <property type="entry name" value="RRM2_I_PABPs"/>
</dbReference>
<comment type="function">
    <text evidence="7">Binds the poly(A) tail of mRNA.</text>
</comment>
<dbReference type="OrthoDB" id="19742at2759"/>
<dbReference type="Gene3D" id="3.30.70.330">
    <property type="match status" value="4"/>
</dbReference>
<dbReference type="CDD" id="cd12379">
    <property type="entry name" value="RRM2_I_PABPs"/>
    <property type="match status" value="1"/>
</dbReference>
<dbReference type="Proteomes" id="UP000504634">
    <property type="component" value="Unplaced"/>
</dbReference>
<dbReference type="SMART" id="SM00360">
    <property type="entry name" value="RRM"/>
    <property type="match status" value="4"/>
</dbReference>
<evidence type="ECO:0000256" key="6">
    <source>
        <dbReference type="PROSITE-ProRule" id="PRU00176"/>
    </source>
</evidence>
<evidence type="ECO:0000256" key="4">
    <source>
        <dbReference type="ARBA" id="ARBA00022737"/>
    </source>
</evidence>
<dbReference type="Gene3D" id="1.10.1900.10">
    <property type="entry name" value="c-terminal domain of poly(a) binding protein"/>
    <property type="match status" value="1"/>
</dbReference>
<reference evidence="11" key="1">
    <citation type="submission" date="2025-08" db="UniProtKB">
        <authorList>
            <consortium name="RefSeq"/>
        </authorList>
    </citation>
    <scope>IDENTIFICATION</scope>
    <source>
        <strain evidence="11">11010-0011.00</strain>
        <tissue evidence="11">Whole body</tissue>
    </source>
</reference>
<dbReference type="SMART" id="SM00361">
    <property type="entry name" value="RRM_1"/>
    <property type="match status" value="3"/>
</dbReference>
<dbReference type="InterPro" id="IPR002004">
    <property type="entry name" value="PABP_HYD_C"/>
</dbReference>
<protein>
    <recommendedName>
        <fullName evidence="7">Polyadenylate-binding protein</fullName>
        <shortName evidence="7">PABP</shortName>
    </recommendedName>
</protein>
<keyword evidence="4" id="KW-0677">Repeat</keyword>
<dbReference type="SMART" id="SM00517">
    <property type="entry name" value="PolyA"/>
    <property type="match status" value="1"/>
</dbReference>
<proteinExistence type="inferred from homology"/>
<dbReference type="SUPFAM" id="SSF63570">
    <property type="entry name" value="PABC (PABP) domain"/>
    <property type="match status" value="1"/>
</dbReference>
<evidence type="ECO:0000256" key="1">
    <source>
        <dbReference type="ARBA" id="ARBA00004496"/>
    </source>
</evidence>
<gene>
    <name evidence="11" type="primary">LOC115620547</name>
</gene>
<dbReference type="InterPro" id="IPR036053">
    <property type="entry name" value="PABP-dom"/>
</dbReference>
<feature type="domain" description="RRM" evidence="8">
    <location>
        <begin position="183"/>
        <end position="261"/>
    </location>
</feature>
<dbReference type="Pfam" id="PF00076">
    <property type="entry name" value="RRM_1"/>
    <property type="match status" value="4"/>
</dbReference>
<dbReference type="GO" id="GO:0010628">
    <property type="term" value="P:positive regulation of gene expression"/>
    <property type="evidence" value="ECO:0007669"/>
    <property type="project" value="UniProtKB-ARBA"/>
</dbReference>
<dbReference type="InterPro" id="IPR006515">
    <property type="entry name" value="PABP_1234"/>
</dbReference>
<dbReference type="InterPro" id="IPR000504">
    <property type="entry name" value="RRM_dom"/>
</dbReference>
<keyword evidence="5 6" id="KW-0694">RNA-binding</keyword>
<dbReference type="PANTHER" id="PTHR24012">
    <property type="entry name" value="RNA BINDING PROTEIN"/>
    <property type="match status" value="1"/>
</dbReference>
<evidence type="ECO:0000313" key="10">
    <source>
        <dbReference type="Proteomes" id="UP000504634"/>
    </source>
</evidence>
<comment type="subcellular location">
    <subcellularLocation>
        <location evidence="1 7">Cytoplasm</location>
    </subcellularLocation>
</comment>
<dbReference type="PROSITE" id="PS50102">
    <property type="entry name" value="RRM"/>
    <property type="match status" value="4"/>
</dbReference>
<organism evidence="10 11">
    <name type="scientific">Drosophila lebanonensis</name>
    <name type="common">Fruit fly</name>
    <name type="synonym">Scaptodrosophila lebanonensis</name>
    <dbReference type="NCBI Taxonomy" id="7225"/>
    <lineage>
        <taxon>Eukaryota</taxon>
        <taxon>Metazoa</taxon>
        <taxon>Ecdysozoa</taxon>
        <taxon>Arthropoda</taxon>
        <taxon>Hexapoda</taxon>
        <taxon>Insecta</taxon>
        <taxon>Pterygota</taxon>
        <taxon>Neoptera</taxon>
        <taxon>Endopterygota</taxon>
        <taxon>Diptera</taxon>
        <taxon>Brachycera</taxon>
        <taxon>Muscomorpha</taxon>
        <taxon>Ephydroidea</taxon>
        <taxon>Drosophilidae</taxon>
        <taxon>Scaptodrosophila</taxon>
    </lineage>
</organism>
<dbReference type="AlphaFoldDB" id="A0A6J2T328"/>
<dbReference type="Pfam" id="PF00658">
    <property type="entry name" value="MLLE"/>
    <property type="match status" value="1"/>
</dbReference>